<keyword evidence="2" id="KW-1185">Reference proteome</keyword>
<evidence type="ECO:0008006" key="3">
    <source>
        <dbReference type="Google" id="ProtNLM"/>
    </source>
</evidence>
<gene>
    <name evidence="1" type="ORF">CAL29_13540</name>
</gene>
<evidence type="ECO:0000313" key="1">
    <source>
        <dbReference type="EMBL" id="OZI34523.1"/>
    </source>
</evidence>
<reference evidence="2" key="1">
    <citation type="submission" date="2017-05" db="EMBL/GenBank/DDBJ databases">
        <title>Complete and WGS of Bordetella genogroups.</title>
        <authorList>
            <person name="Spilker T."/>
            <person name="Lipuma J."/>
        </authorList>
    </citation>
    <scope>NUCLEOTIDE SEQUENCE [LARGE SCALE GENOMIC DNA]</scope>
    <source>
        <strain evidence="2">AU16122</strain>
    </source>
</reference>
<protein>
    <recommendedName>
        <fullName evidence="3">Transcriptional regulator, AbiEi antitoxin, Type IV TA system</fullName>
    </recommendedName>
</protein>
<name>A0A261SDS1_9BORD</name>
<dbReference type="Proteomes" id="UP000216020">
    <property type="component" value="Unassembled WGS sequence"/>
</dbReference>
<dbReference type="Pfam" id="PF19570">
    <property type="entry name" value="DUF6088"/>
    <property type="match status" value="1"/>
</dbReference>
<dbReference type="OrthoDB" id="3181392at2"/>
<evidence type="ECO:0000313" key="2">
    <source>
        <dbReference type="Proteomes" id="UP000216020"/>
    </source>
</evidence>
<dbReference type="InterPro" id="IPR045738">
    <property type="entry name" value="DUF6088"/>
</dbReference>
<accession>A0A261SDS1</accession>
<dbReference type="EMBL" id="NEVM01000002">
    <property type="protein sequence ID" value="OZI34523.1"/>
    <property type="molecule type" value="Genomic_DNA"/>
</dbReference>
<proteinExistence type="predicted"/>
<sequence>MTLSLPQAIVAAAQALPEGGVLTPREFLHLGGRAAVDQAFSRLARQGRLLRLCRGLYAAPMPGRFGSRAPAPEKVMQELERRTGESLVPSGAAEANRLGLSRQMPVREVYLSSGPQRRLHFGKSVVQIQHVQPQGLFLAKNLAGAAARAVKWLGPQHVTEVLRKLHKRLPGEDWLALVQARGAYPSWMAKAIGSEMANV</sequence>
<dbReference type="AlphaFoldDB" id="A0A261SDS1"/>
<comment type="caution">
    <text evidence="1">The sequence shown here is derived from an EMBL/GenBank/DDBJ whole genome shotgun (WGS) entry which is preliminary data.</text>
</comment>
<organism evidence="1 2">
    <name type="scientific">Bordetella genomosp. 10</name>
    <dbReference type="NCBI Taxonomy" id="1416804"/>
    <lineage>
        <taxon>Bacteria</taxon>
        <taxon>Pseudomonadati</taxon>
        <taxon>Pseudomonadota</taxon>
        <taxon>Betaproteobacteria</taxon>
        <taxon>Burkholderiales</taxon>
        <taxon>Alcaligenaceae</taxon>
        <taxon>Bordetella</taxon>
    </lineage>
</organism>